<evidence type="ECO:0000313" key="7">
    <source>
        <dbReference type="Proteomes" id="UP000005868"/>
    </source>
</evidence>
<dbReference type="PANTHER" id="PTHR11085:SF4">
    <property type="entry name" value="NAD-DEPENDENT PROTEIN DEACYLASE"/>
    <property type="match status" value="1"/>
</dbReference>
<proteinExistence type="predicted"/>
<reference evidence="6 7" key="2">
    <citation type="journal article" date="2012" name="Stand. Genomic Sci.">
        <title>Genome sequence of the moderately thermophilic, amino-acid-degrading and sulfur-reducing bacterium Thermovirga lienii type strain (Cas60314(T)).</title>
        <authorList>
            <person name="Goker M."/>
            <person name="Saunders E."/>
            <person name="Lapidus A."/>
            <person name="Nolan M."/>
            <person name="Lucas S."/>
            <person name="Hammon N."/>
            <person name="Deshpande S."/>
            <person name="Cheng J.F."/>
            <person name="Han C."/>
            <person name="Tapia R."/>
            <person name="Goodwin L.A."/>
            <person name="Pitluck S."/>
            <person name="Liolios K."/>
            <person name="Mavromatis K."/>
            <person name="Pagani I."/>
            <person name="Ivanova N."/>
            <person name="Mikhailova N."/>
            <person name="Pati A."/>
            <person name="Chen A."/>
            <person name="Palaniappan K."/>
            <person name="Land M."/>
            <person name="Chang Y.J."/>
            <person name="Jeffries C.D."/>
            <person name="Brambilla E.M."/>
            <person name="Rohde M."/>
            <person name="Spring S."/>
            <person name="Detter J.C."/>
            <person name="Woyke T."/>
            <person name="Bristow J."/>
            <person name="Eisen J.A."/>
            <person name="Markowitz V."/>
            <person name="Hugenholtz P."/>
            <person name="Kyrpides N.C."/>
            <person name="Klenk H.P."/>
        </authorList>
    </citation>
    <scope>NUCLEOTIDE SEQUENCE [LARGE SCALE GENOMIC DNA]</scope>
    <source>
        <strain evidence="7">ATCC BAA-1197 / DSM 17291 / Cas60314</strain>
    </source>
</reference>
<protein>
    <recommendedName>
        <fullName evidence="1">protein acetyllysine N-acetyltransferase</fullName>
        <ecNumber evidence="1">2.3.1.286</ecNumber>
    </recommendedName>
</protein>
<sequence>MEGCFEKIPNCNLAQICADEIKKANNIVLLSGAGMSTNAGIPDFRGPNGIYRRQLGVNPERIFDIDYFLEDPSFFYKFHREFLQTLKNIKPTYAHKFFAALEKNGKLKGIITQNIDSLHQMAGSKNVMEIHGGIWKSFCIDCNKTWDYEESMKLVFSQEVPRCDRCGGIIKPDIVFFGEMVKHLEESQKLVKECDLLFVVGSSLVVTPAALLPRLARGKIIIVNKGETNKSYLPSNIPTLHVEQDIDEFFKAVNYHIGLDFE</sequence>
<evidence type="ECO:0000256" key="3">
    <source>
        <dbReference type="ARBA" id="ARBA00023027"/>
    </source>
</evidence>
<evidence type="ECO:0000256" key="4">
    <source>
        <dbReference type="PROSITE-ProRule" id="PRU00236"/>
    </source>
</evidence>
<dbReference type="InterPro" id="IPR050134">
    <property type="entry name" value="NAD-dep_sirtuin_deacylases"/>
</dbReference>
<dbReference type="HOGENOM" id="CLU_023643_3_0_0"/>
<dbReference type="InterPro" id="IPR026591">
    <property type="entry name" value="Sirtuin_cat_small_dom_sf"/>
</dbReference>
<feature type="binding site" evidence="4">
    <location>
        <position position="139"/>
    </location>
    <ligand>
        <name>Zn(2+)</name>
        <dbReference type="ChEBI" id="CHEBI:29105"/>
    </ligand>
</feature>
<dbReference type="EC" id="2.3.1.286" evidence="1"/>
<keyword evidence="2" id="KW-0808">Transferase</keyword>
<dbReference type="PANTHER" id="PTHR11085">
    <property type="entry name" value="NAD-DEPENDENT PROTEIN DEACYLASE SIRTUIN-5, MITOCHONDRIAL-RELATED"/>
    <property type="match status" value="1"/>
</dbReference>
<organism evidence="6 7">
    <name type="scientific">Thermovirga lienii (strain ATCC BAA-1197 / DSM 17291 / Cas60314)</name>
    <dbReference type="NCBI Taxonomy" id="580340"/>
    <lineage>
        <taxon>Bacteria</taxon>
        <taxon>Thermotogati</taxon>
        <taxon>Synergistota</taxon>
        <taxon>Synergistia</taxon>
        <taxon>Synergistales</taxon>
        <taxon>Thermovirgaceae</taxon>
        <taxon>Thermovirga</taxon>
    </lineage>
</organism>
<dbReference type="STRING" id="580340.Tlie_0789"/>
<keyword evidence="7" id="KW-1185">Reference proteome</keyword>
<evidence type="ECO:0000256" key="2">
    <source>
        <dbReference type="ARBA" id="ARBA00022679"/>
    </source>
</evidence>
<gene>
    <name evidence="6" type="ordered locus">Tlie_0789</name>
</gene>
<dbReference type="KEGG" id="tli:Tlie_0789"/>
<dbReference type="InterPro" id="IPR003000">
    <property type="entry name" value="Sirtuin"/>
</dbReference>
<feature type="domain" description="Deacetylase sirtuin-type" evidence="5">
    <location>
        <begin position="6"/>
        <end position="260"/>
    </location>
</feature>
<feature type="binding site" evidence="4">
    <location>
        <position position="166"/>
    </location>
    <ligand>
        <name>Zn(2+)</name>
        <dbReference type="ChEBI" id="CHEBI:29105"/>
    </ligand>
</feature>
<evidence type="ECO:0000259" key="5">
    <source>
        <dbReference type="PROSITE" id="PS50305"/>
    </source>
</evidence>
<accession>G7V9H2</accession>
<feature type="binding site" evidence="4">
    <location>
        <position position="142"/>
    </location>
    <ligand>
        <name>Zn(2+)</name>
        <dbReference type="ChEBI" id="CHEBI:29105"/>
    </ligand>
</feature>
<dbReference type="GO" id="GO:0046872">
    <property type="term" value="F:metal ion binding"/>
    <property type="evidence" value="ECO:0007669"/>
    <property type="project" value="UniProtKB-KW"/>
</dbReference>
<feature type="active site" description="Proton acceptor" evidence="4">
    <location>
        <position position="131"/>
    </location>
</feature>
<dbReference type="InterPro" id="IPR026590">
    <property type="entry name" value="Ssirtuin_cat_dom"/>
</dbReference>
<dbReference type="Pfam" id="PF02146">
    <property type="entry name" value="SIR2"/>
    <property type="match status" value="1"/>
</dbReference>
<evidence type="ECO:0000313" key="6">
    <source>
        <dbReference type="EMBL" id="AER66522.1"/>
    </source>
</evidence>
<evidence type="ECO:0000256" key="1">
    <source>
        <dbReference type="ARBA" id="ARBA00012928"/>
    </source>
</evidence>
<name>G7V9H2_THELD</name>
<dbReference type="PROSITE" id="PS50305">
    <property type="entry name" value="SIRTUIN"/>
    <property type="match status" value="1"/>
</dbReference>
<dbReference type="InterPro" id="IPR029035">
    <property type="entry name" value="DHS-like_NAD/FAD-binding_dom"/>
</dbReference>
<dbReference type="eggNOG" id="COG0846">
    <property type="taxonomic scope" value="Bacteria"/>
</dbReference>
<reference evidence="7" key="1">
    <citation type="submission" date="2011-10" db="EMBL/GenBank/DDBJ databases">
        <title>The complete genome of chromosome of Thermovirga lienii DSM 17291.</title>
        <authorList>
            <consortium name="US DOE Joint Genome Institute (JGI-PGF)"/>
            <person name="Lucas S."/>
            <person name="Copeland A."/>
            <person name="Lapidus A."/>
            <person name="Glavina del Rio T."/>
            <person name="Dalin E."/>
            <person name="Tice H."/>
            <person name="Bruce D."/>
            <person name="Goodwin L."/>
            <person name="Pitluck S."/>
            <person name="Peters L."/>
            <person name="Mikhailova N."/>
            <person name="Saunders E."/>
            <person name="Kyrpides N."/>
            <person name="Mavromatis K."/>
            <person name="Ivanova N."/>
            <person name="Last F.I."/>
            <person name="Brettin T."/>
            <person name="Detter J.C."/>
            <person name="Han C."/>
            <person name="Larimer F."/>
            <person name="Land M."/>
            <person name="Hauser L."/>
            <person name="Markowitz V."/>
            <person name="Cheng J.-F."/>
            <person name="Hugenholtz P."/>
            <person name="Woyke T."/>
            <person name="Wu D."/>
            <person name="Spring S."/>
            <person name="Schroeder M."/>
            <person name="Brambilla E.-M."/>
            <person name="Klenk H.-P."/>
            <person name="Eisen J.A."/>
        </authorList>
    </citation>
    <scope>NUCLEOTIDE SEQUENCE [LARGE SCALE GENOMIC DNA]</scope>
    <source>
        <strain evidence="7">ATCC BAA-1197 / DSM 17291 / Cas60314</strain>
    </source>
</reference>
<dbReference type="AlphaFoldDB" id="G7V9H2"/>
<dbReference type="Proteomes" id="UP000005868">
    <property type="component" value="Chromosome"/>
</dbReference>
<dbReference type="EMBL" id="CP003096">
    <property type="protein sequence ID" value="AER66522.1"/>
    <property type="molecule type" value="Genomic_DNA"/>
</dbReference>
<dbReference type="Gene3D" id="3.30.1600.10">
    <property type="entry name" value="SIR2/SIRT2 'Small Domain"/>
    <property type="match status" value="1"/>
</dbReference>
<dbReference type="SUPFAM" id="SSF52467">
    <property type="entry name" value="DHS-like NAD/FAD-binding domain"/>
    <property type="match status" value="1"/>
</dbReference>
<keyword evidence="4" id="KW-0479">Metal-binding</keyword>
<keyword evidence="3" id="KW-0520">NAD</keyword>
<dbReference type="GO" id="GO:0017136">
    <property type="term" value="F:histone deacetylase activity, NAD-dependent"/>
    <property type="evidence" value="ECO:0007669"/>
    <property type="project" value="TreeGrafter"/>
</dbReference>
<keyword evidence="4" id="KW-0862">Zinc</keyword>
<feature type="binding site" evidence="4">
    <location>
        <position position="163"/>
    </location>
    <ligand>
        <name>Zn(2+)</name>
        <dbReference type="ChEBI" id="CHEBI:29105"/>
    </ligand>
</feature>
<dbReference type="Gene3D" id="3.40.50.1220">
    <property type="entry name" value="TPP-binding domain"/>
    <property type="match status" value="1"/>
</dbReference>
<dbReference type="GO" id="GO:0070403">
    <property type="term" value="F:NAD+ binding"/>
    <property type="evidence" value="ECO:0007669"/>
    <property type="project" value="InterPro"/>
</dbReference>